<evidence type="ECO:0000256" key="1">
    <source>
        <dbReference type="SAM" id="Phobius"/>
    </source>
</evidence>
<name>A0A0S6U9V1_NEOTH</name>
<organism evidence="2">
    <name type="scientific">Moorella thermoacetica Y72</name>
    <dbReference type="NCBI Taxonomy" id="1325331"/>
    <lineage>
        <taxon>Bacteria</taxon>
        <taxon>Bacillati</taxon>
        <taxon>Bacillota</taxon>
        <taxon>Clostridia</taxon>
        <taxon>Neomoorellales</taxon>
        <taxon>Neomoorellaceae</taxon>
        <taxon>Neomoorella</taxon>
    </lineage>
</organism>
<dbReference type="SUPFAM" id="SSF88713">
    <property type="entry name" value="Glycoside hydrolase/deacetylase"/>
    <property type="match status" value="1"/>
</dbReference>
<dbReference type="InterPro" id="IPR011330">
    <property type="entry name" value="Glyco_hydro/deAcase_b/a-brl"/>
</dbReference>
<dbReference type="AlphaFoldDB" id="A0A0S6U9V1"/>
<proteinExistence type="predicted"/>
<dbReference type="GO" id="GO:0005975">
    <property type="term" value="P:carbohydrate metabolic process"/>
    <property type="evidence" value="ECO:0007669"/>
    <property type="project" value="InterPro"/>
</dbReference>
<sequence length="606" mass="67194">MARTKSLKIGFLITIFTGGILLLVAYGPGWLQPVRVYHQVRVGLLVADDENSSDILAAYQAVLKEEGFPVARINPDDLNLSPGELVARYPALILPEGLNQALPPEVPRLLSDYVLAGGNVLLVYDPGIRAAGGGRLAETVLARLAGVNYGLPDPGGESYSGYWQFSSLREALAWGITPGKLSRGNAVSSYGYGRLNYRHVRARLLDARAIAFDTRGGWNPVITDKLYPSGGAVVYVNLPLAFYKQMSDDLAMRSVLRTFLIKYARLPRLVNTPGGKGGLVLNFHLDSNAHILPLRAMIQRGIFRPDLQYSIHITAGPDTYRPGDGLGFDAPSPVKGRPWVEVLQKYGAIGSHGGWIHNYFAANLEKFPRQEVWRYLALNCDTLAAITGKPVREYSAPVGNHPPFVNEWLQQHGILAYYSPGDTGSAPTRSIFQGRQVSGSLWSFPITPYGQYAALEELIAAGVPLAEVEGWLDNLLDFIEEERVIRLIYTHANRKEYALEALSHLAGRAARDQDEGRLLVWPMSRFATFLNRYEQTEATFSHGPAGWQVRLANRAGLEDITVALYVGARRYRVLGRNLSWRQEGEWLYLTTTANMAENQIYVREQN</sequence>
<dbReference type="GO" id="GO:0008233">
    <property type="term" value="F:peptidase activity"/>
    <property type="evidence" value="ECO:0007669"/>
    <property type="project" value="UniProtKB-KW"/>
</dbReference>
<evidence type="ECO:0000313" key="2">
    <source>
        <dbReference type="EMBL" id="GAF25028.1"/>
    </source>
</evidence>
<dbReference type="CDD" id="cd10926">
    <property type="entry name" value="CE4_u2"/>
    <property type="match status" value="1"/>
</dbReference>
<protein>
    <submittedName>
        <fullName evidence="2">Putative intracellular protease/amidase</fullName>
    </submittedName>
</protein>
<dbReference type="RefSeq" id="WP_025773136.1">
    <property type="nucleotide sequence ID" value="NZ_DF238840.1"/>
</dbReference>
<keyword evidence="2" id="KW-0378">Hydrolase</keyword>
<keyword evidence="1" id="KW-0472">Membrane</keyword>
<gene>
    <name evidence="2" type="ORF">MTY_0357</name>
</gene>
<dbReference type="SUPFAM" id="SSF52317">
    <property type="entry name" value="Class I glutamine amidotransferase-like"/>
    <property type="match status" value="1"/>
</dbReference>
<feature type="transmembrane region" description="Helical" evidence="1">
    <location>
        <begin position="9"/>
        <end position="31"/>
    </location>
</feature>
<dbReference type="EMBL" id="DF238840">
    <property type="protein sequence ID" value="GAF25028.1"/>
    <property type="molecule type" value="Genomic_DNA"/>
</dbReference>
<keyword evidence="1" id="KW-0812">Transmembrane</keyword>
<dbReference type="InterPro" id="IPR029062">
    <property type="entry name" value="Class_I_gatase-like"/>
</dbReference>
<reference evidence="2" key="1">
    <citation type="journal article" date="2014" name="Gene">
        <title>Genome-guided analysis of transformation efficiency and carbon dioxide assimilation by Moorella thermoacetica Y72.</title>
        <authorList>
            <person name="Tsukahara K."/>
            <person name="Kita A."/>
            <person name="Nakashimada Y."/>
            <person name="Hoshino T."/>
            <person name="Murakami K."/>
        </authorList>
    </citation>
    <scope>NUCLEOTIDE SEQUENCE [LARGE SCALE GENOMIC DNA]</scope>
    <source>
        <strain evidence="2">Y72</strain>
    </source>
</reference>
<keyword evidence="1" id="KW-1133">Transmembrane helix</keyword>
<accession>A0A0S6U9V1</accession>
<keyword evidence="2" id="KW-0645">Protease</keyword>
<dbReference type="Gene3D" id="3.20.20.370">
    <property type="entry name" value="Glycoside hydrolase/deacetylase"/>
    <property type="match status" value="1"/>
</dbReference>
<dbReference type="Gene3D" id="3.40.50.880">
    <property type="match status" value="1"/>
</dbReference>
<dbReference type="Proteomes" id="UP000063718">
    <property type="component" value="Unassembled WGS sequence"/>
</dbReference>
<dbReference type="CDD" id="cd03143">
    <property type="entry name" value="A4_beta-galactosidase_middle_domain"/>
    <property type="match status" value="1"/>
</dbReference>
<dbReference type="GO" id="GO:0006508">
    <property type="term" value="P:proteolysis"/>
    <property type="evidence" value="ECO:0007669"/>
    <property type="project" value="UniProtKB-KW"/>
</dbReference>